<dbReference type="EMBL" id="GISG01125184">
    <property type="protein sequence ID" value="MBA4641661.1"/>
    <property type="molecule type" value="Transcribed_RNA"/>
</dbReference>
<accession>A0A7C9DFJ0</accession>
<proteinExistence type="predicted"/>
<protein>
    <submittedName>
        <fullName evidence="2">Uncharacterized protein</fullName>
    </submittedName>
</protein>
<keyword evidence="1" id="KW-1133">Transmembrane helix</keyword>
<reference evidence="2" key="1">
    <citation type="journal article" date="2013" name="J. Plant Res.">
        <title>Effect of fungi and light on seed germination of three Opuntia species from semiarid lands of central Mexico.</title>
        <authorList>
            <person name="Delgado-Sanchez P."/>
            <person name="Jimenez-Bremont J.F."/>
            <person name="Guerrero-Gonzalez Mde L."/>
            <person name="Flores J."/>
        </authorList>
    </citation>
    <scope>NUCLEOTIDE SEQUENCE</scope>
    <source>
        <tissue evidence="2">Cladode</tissue>
    </source>
</reference>
<keyword evidence="1" id="KW-0472">Membrane</keyword>
<keyword evidence="1" id="KW-0812">Transmembrane</keyword>
<feature type="transmembrane region" description="Helical" evidence="1">
    <location>
        <begin position="21"/>
        <end position="40"/>
    </location>
</feature>
<dbReference type="AlphaFoldDB" id="A0A7C9DFJ0"/>
<reference evidence="2" key="2">
    <citation type="submission" date="2020-07" db="EMBL/GenBank/DDBJ databases">
        <authorList>
            <person name="Vera ALvarez R."/>
            <person name="Arias-Moreno D.M."/>
            <person name="Jimenez-Jacinto V."/>
            <person name="Jimenez-Bremont J.F."/>
            <person name="Swaminathan K."/>
            <person name="Moose S.P."/>
            <person name="Guerrero-Gonzalez M.L."/>
            <person name="Marino-Ramirez L."/>
            <person name="Landsman D."/>
            <person name="Rodriguez-Kessler M."/>
            <person name="Delgado-Sanchez P."/>
        </authorList>
    </citation>
    <scope>NUCLEOTIDE SEQUENCE</scope>
    <source>
        <tissue evidence="2">Cladode</tissue>
    </source>
</reference>
<sequence>MQSFIPSPLIFAHKNTNILRIMLLWAVLYNIYSLIVLSHVEYSVACWASDMKAAVWILAPTELRADAAVSPRAEKRRTEIDRATRRHCSVEKQPAARELAAWGGSTRA</sequence>
<organism evidence="2">
    <name type="scientific">Opuntia streptacantha</name>
    <name type="common">Prickly pear cactus</name>
    <name type="synonym">Opuntia cardona</name>
    <dbReference type="NCBI Taxonomy" id="393608"/>
    <lineage>
        <taxon>Eukaryota</taxon>
        <taxon>Viridiplantae</taxon>
        <taxon>Streptophyta</taxon>
        <taxon>Embryophyta</taxon>
        <taxon>Tracheophyta</taxon>
        <taxon>Spermatophyta</taxon>
        <taxon>Magnoliopsida</taxon>
        <taxon>eudicotyledons</taxon>
        <taxon>Gunneridae</taxon>
        <taxon>Pentapetalae</taxon>
        <taxon>Caryophyllales</taxon>
        <taxon>Cactineae</taxon>
        <taxon>Cactaceae</taxon>
        <taxon>Opuntioideae</taxon>
        <taxon>Opuntia</taxon>
    </lineage>
</organism>
<evidence type="ECO:0000313" key="2">
    <source>
        <dbReference type="EMBL" id="MBA4641661.1"/>
    </source>
</evidence>
<name>A0A7C9DFJ0_OPUST</name>
<evidence type="ECO:0000256" key="1">
    <source>
        <dbReference type="SAM" id="Phobius"/>
    </source>
</evidence>